<comment type="caution">
    <text evidence="6">The sequence shown here is derived from an EMBL/GenBank/DDBJ whole genome shotgun (WGS) entry which is preliminary data.</text>
</comment>
<dbReference type="Gene3D" id="3.40.50.300">
    <property type="entry name" value="P-loop containing nucleotide triphosphate hydrolases"/>
    <property type="match status" value="1"/>
</dbReference>
<evidence type="ECO:0000313" key="7">
    <source>
        <dbReference type="Proteomes" id="UP000661025"/>
    </source>
</evidence>
<evidence type="ECO:0000256" key="3">
    <source>
        <dbReference type="PROSITE-ProRule" id="PRU00289"/>
    </source>
</evidence>
<dbReference type="GO" id="GO:0003677">
    <property type="term" value="F:DNA binding"/>
    <property type="evidence" value="ECO:0007669"/>
    <property type="project" value="InterPro"/>
</dbReference>
<organism evidence="6 7">
    <name type="scientific">Streptomyces caniscabiei</name>
    <dbReference type="NCBI Taxonomy" id="2746961"/>
    <lineage>
        <taxon>Bacteria</taxon>
        <taxon>Bacillati</taxon>
        <taxon>Actinomycetota</taxon>
        <taxon>Actinomycetes</taxon>
        <taxon>Kitasatosporales</taxon>
        <taxon>Streptomycetaceae</taxon>
        <taxon>Streptomyces</taxon>
    </lineage>
</organism>
<dbReference type="InterPro" id="IPR002543">
    <property type="entry name" value="FtsK_dom"/>
</dbReference>
<sequence>MKIDRTDIVTALAVPGLVSAAAIGADQIYGTTAAAIELGTALAAGKLSFVSFAKKWPPSLAWGSLALAGVSTQAWLTGTVGGFAALYGYAITAAAVFAGMVKHRHDTRHDQIKLDHETARLQTTLIRQQMAHHMLVQKTTPEPVQSGPDLTGRTVEETRLRTVVHELFQAVLPGCTVERTRTGWTAVLDLPVNLDRAKLRTGWSKVASGMGVAGEFVLEDGALTNQLIARFIDGDPLADAVPYVRPTPGARFTEPVLLGVDRFLNPVWLDLAYNHTLVAGSSKFGKSTLVRSIVVQLADRPDVVLYGIDMKPGAPELTPMLPILQDLATTAEQAHTLLDWLKAELAERGEILAKAGDQEWDPQKHGRPAIWVIEDELAELVRQGDDGPWKKNPASKKNQSLLALLRFAGIHKLSATQQPSRQVFGGTTDARGNYTNRLSTRMNDADHRRFIFGNTPGWEPGKLDQPGKFLLQSPVHQVAAPYKGMWLTGEEFRSEVARIGATTVRAPVGKRLILPVPGATNQEKVRAALTKYGNCTRRELEIAAGLDERQVLKALDGLKPEVERTDAGTWRVVPESAWDVQAVSISAEQ</sequence>
<gene>
    <name evidence="6" type="ORF">IHE70_09455</name>
</gene>
<dbReference type="Proteomes" id="UP000661025">
    <property type="component" value="Unassembled WGS sequence"/>
</dbReference>
<dbReference type="GO" id="GO:0005524">
    <property type="term" value="F:ATP binding"/>
    <property type="evidence" value="ECO:0007669"/>
    <property type="project" value="UniProtKB-UniRule"/>
</dbReference>
<evidence type="ECO:0000313" key="6">
    <source>
        <dbReference type="EMBL" id="MBD9723467.1"/>
    </source>
</evidence>
<proteinExistence type="predicted"/>
<protein>
    <recommendedName>
        <fullName evidence="5">FtsK domain-containing protein</fullName>
    </recommendedName>
</protein>
<dbReference type="EMBL" id="JACYXT010000003">
    <property type="protein sequence ID" value="MBD9723467.1"/>
    <property type="molecule type" value="Genomic_DNA"/>
</dbReference>
<evidence type="ECO:0000256" key="1">
    <source>
        <dbReference type="ARBA" id="ARBA00022741"/>
    </source>
</evidence>
<accession>A0A927L103</accession>
<evidence type="ECO:0000256" key="4">
    <source>
        <dbReference type="SAM" id="Phobius"/>
    </source>
</evidence>
<reference evidence="6" key="1">
    <citation type="submission" date="2020-09" db="EMBL/GenBank/DDBJ databases">
        <title>Streptomyces canutascabiei sp. nov., which causes potato common scab and is distributed across the world.</title>
        <authorList>
            <person name="Nguyen H.P."/>
            <person name="Weisberg A.J."/>
            <person name="Chang J.H."/>
            <person name="Clarke C.R."/>
        </authorList>
    </citation>
    <scope>NUCLEOTIDE SEQUENCE</scope>
    <source>
        <strain evidence="6">ID-01-6.2a</strain>
    </source>
</reference>
<keyword evidence="4" id="KW-0812">Transmembrane</keyword>
<dbReference type="InterPro" id="IPR027417">
    <property type="entry name" value="P-loop_NTPase"/>
</dbReference>
<keyword evidence="2 3" id="KW-0067">ATP-binding</keyword>
<dbReference type="RefSeq" id="WP_192360350.1">
    <property type="nucleotide sequence ID" value="NZ_CP119182.1"/>
</dbReference>
<keyword evidence="4" id="KW-1133">Transmembrane helix</keyword>
<feature type="binding site" evidence="3">
    <location>
        <begin position="280"/>
        <end position="287"/>
    </location>
    <ligand>
        <name>ATP</name>
        <dbReference type="ChEBI" id="CHEBI:30616"/>
    </ligand>
</feature>
<dbReference type="InterPro" id="IPR050206">
    <property type="entry name" value="FtsK/SpoIIIE/SftA"/>
</dbReference>
<keyword evidence="1 3" id="KW-0547">Nucleotide-binding</keyword>
<keyword evidence="4" id="KW-0472">Membrane</keyword>
<feature type="transmembrane region" description="Helical" evidence="4">
    <location>
        <begin position="82"/>
        <end position="101"/>
    </location>
</feature>
<evidence type="ECO:0000259" key="5">
    <source>
        <dbReference type="PROSITE" id="PS50901"/>
    </source>
</evidence>
<dbReference type="Pfam" id="PF01580">
    <property type="entry name" value="FtsK_SpoIIIE"/>
    <property type="match status" value="1"/>
</dbReference>
<dbReference type="AlphaFoldDB" id="A0A927L103"/>
<name>A0A927L103_9ACTN</name>
<dbReference type="PANTHER" id="PTHR22683">
    <property type="entry name" value="SPORULATION PROTEIN RELATED"/>
    <property type="match status" value="1"/>
</dbReference>
<feature type="domain" description="FtsK" evidence="5">
    <location>
        <begin position="264"/>
        <end position="449"/>
    </location>
</feature>
<evidence type="ECO:0000256" key="2">
    <source>
        <dbReference type="ARBA" id="ARBA00022840"/>
    </source>
</evidence>
<dbReference type="PANTHER" id="PTHR22683:SF41">
    <property type="entry name" value="DNA TRANSLOCASE FTSK"/>
    <property type="match status" value="1"/>
</dbReference>
<dbReference type="GeneID" id="79933761"/>
<dbReference type="PROSITE" id="PS50901">
    <property type="entry name" value="FTSK"/>
    <property type="match status" value="1"/>
</dbReference>
<dbReference type="SUPFAM" id="SSF52540">
    <property type="entry name" value="P-loop containing nucleoside triphosphate hydrolases"/>
    <property type="match status" value="1"/>
</dbReference>